<evidence type="ECO:0000313" key="2">
    <source>
        <dbReference type="EMBL" id="SHH34497.1"/>
    </source>
</evidence>
<reference evidence="2" key="2">
    <citation type="submission" date="2016-11" db="EMBL/GenBank/DDBJ databases">
        <authorList>
            <person name="Jaros S."/>
            <person name="Januszkiewicz K."/>
            <person name="Wedrychowicz H."/>
        </authorList>
    </citation>
    <scope>NUCLEOTIDE SEQUENCE [LARGE SCALE GENOMIC DNA]</scope>
    <source>
        <strain evidence="2">DSM 19729</strain>
    </source>
</reference>
<accession>A0A1M5S7C3</accession>
<proteinExistence type="predicted"/>
<evidence type="ECO:0000313" key="4">
    <source>
        <dbReference type="Proteomes" id="UP000237771"/>
    </source>
</evidence>
<sequence length="64" mass="7128">MVAKKKAAELKSYYWTENANIREESIEFDESGYIGNAIVGIVEQNGIPVEKVDVHSNETNVNGQ</sequence>
<reference evidence="1 4" key="3">
    <citation type="submission" date="2018-03" db="EMBL/GenBank/DDBJ databases">
        <title>Genomic Encyclopedia of Archaeal and Bacterial Type Strains, Phase II (KMG-II): from individual species to whole genera.</title>
        <authorList>
            <person name="Goeker M."/>
        </authorList>
    </citation>
    <scope>NUCLEOTIDE SEQUENCE [LARGE SCALE GENOMIC DNA]</scope>
    <source>
        <strain evidence="1 4">DSM 17797</strain>
    </source>
</reference>
<dbReference type="Proteomes" id="UP000237771">
    <property type="component" value="Unassembled WGS sequence"/>
</dbReference>
<evidence type="ECO:0000313" key="3">
    <source>
        <dbReference type="Proteomes" id="UP000184384"/>
    </source>
</evidence>
<gene>
    <name evidence="1" type="ORF">BC624_10991</name>
    <name evidence="2" type="ORF">SAMN05443373_11191</name>
</gene>
<name>A0A1M5S7C3_9FLAO</name>
<protein>
    <submittedName>
        <fullName evidence="2">Uncharacterized protein</fullName>
    </submittedName>
</protein>
<dbReference type="AlphaFoldDB" id="A0A1M5S7C3"/>
<keyword evidence="4" id="KW-1185">Reference proteome</keyword>
<reference evidence="3" key="1">
    <citation type="submission" date="2016-11" db="EMBL/GenBank/DDBJ databases">
        <authorList>
            <person name="Varghese N."/>
            <person name="Submissions S."/>
        </authorList>
    </citation>
    <scope>NUCLEOTIDE SEQUENCE [LARGE SCALE GENOMIC DNA]</scope>
    <source>
        <strain evidence="3">DSM 19729</strain>
    </source>
</reference>
<organism evidence="2 3">
    <name type="scientific">Flavobacterium granuli</name>
    <dbReference type="NCBI Taxonomy" id="280093"/>
    <lineage>
        <taxon>Bacteria</taxon>
        <taxon>Pseudomonadati</taxon>
        <taxon>Bacteroidota</taxon>
        <taxon>Flavobacteriia</taxon>
        <taxon>Flavobacteriales</taxon>
        <taxon>Flavobacteriaceae</taxon>
        <taxon>Flavobacterium</taxon>
    </lineage>
</organism>
<dbReference type="EMBL" id="PVUB01000009">
    <property type="protein sequence ID" value="PRZ21238.1"/>
    <property type="molecule type" value="Genomic_DNA"/>
</dbReference>
<dbReference type="EMBL" id="FQWO01000011">
    <property type="protein sequence ID" value="SHH34497.1"/>
    <property type="molecule type" value="Genomic_DNA"/>
</dbReference>
<dbReference type="RefSeq" id="WP_072945221.1">
    <property type="nucleotide sequence ID" value="NZ_FQWO01000011.1"/>
</dbReference>
<evidence type="ECO:0000313" key="1">
    <source>
        <dbReference type="EMBL" id="PRZ21238.1"/>
    </source>
</evidence>
<dbReference type="Proteomes" id="UP000184384">
    <property type="component" value="Unassembled WGS sequence"/>
</dbReference>